<sequence length="470" mass="52254">MTGKEFNRDDDAPEGRFPQDDDGALDGRLVPPGANTGAPNGVAPVHLCHHGCDCWQRNFDAYLHRTPARRPEQLDNLEAHALLYAKNQGSQLVQRHADRLNAQRERLIGAYHAAEASLTELRALVHAEELGAAVRELRRVTEARIESGAKPPPLWLRALAWPTVIAVGLFDTWYFKGVFQQFVGNTDISALEEVLTLLPGFALTVGLLISGTILGGPVYRARRTHHERQLRRTGLARGLAGLAYWVFRLTLPAMLVICALVWAVQRTREANASLGQAGDVPYLELPTDFVAILILTLTLCALALKIVAYDPFVSEEYRARRRLRRANRATTRLLRKAGKLVKRHDVAWSDLKALREEMIARIVERYAAAYQFVLYSRGFHDKAGGVPPAFATAGRTDSLRDRLRPELHGVTGPEPEFGALQEVDDALRRFEPEPLAEELRRLREAWVAQRGDGAPVTAATVPARLADQVP</sequence>
<gene>
    <name evidence="3" type="ORF">FHX40_4450</name>
</gene>
<evidence type="ECO:0000313" key="3">
    <source>
        <dbReference type="EMBL" id="TQM77679.1"/>
    </source>
</evidence>
<feature type="transmembrane region" description="Helical" evidence="2">
    <location>
        <begin position="239"/>
        <end position="264"/>
    </location>
</feature>
<keyword evidence="2" id="KW-0812">Transmembrane</keyword>
<dbReference type="EMBL" id="VFPQ01000001">
    <property type="protein sequence ID" value="TQM77679.1"/>
    <property type="molecule type" value="Genomic_DNA"/>
</dbReference>
<feature type="transmembrane region" description="Helical" evidence="2">
    <location>
        <begin position="154"/>
        <end position="175"/>
    </location>
</feature>
<accession>A0A543J4C6</accession>
<proteinExistence type="predicted"/>
<comment type="caution">
    <text evidence="3">The sequence shown here is derived from an EMBL/GenBank/DDBJ whole genome shotgun (WGS) entry which is preliminary data.</text>
</comment>
<dbReference type="AlphaFoldDB" id="A0A543J4C6"/>
<keyword evidence="2" id="KW-1133">Transmembrane helix</keyword>
<evidence type="ECO:0000313" key="4">
    <source>
        <dbReference type="Proteomes" id="UP000319213"/>
    </source>
</evidence>
<feature type="transmembrane region" description="Helical" evidence="2">
    <location>
        <begin position="289"/>
        <end position="312"/>
    </location>
</feature>
<dbReference type="Proteomes" id="UP000319213">
    <property type="component" value="Unassembled WGS sequence"/>
</dbReference>
<feature type="region of interest" description="Disordered" evidence="1">
    <location>
        <begin position="1"/>
        <end position="38"/>
    </location>
</feature>
<keyword evidence="2" id="KW-0472">Membrane</keyword>
<protein>
    <submittedName>
        <fullName evidence="3">Uncharacterized protein</fullName>
    </submittedName>
</protein>
<dbReference type="OrthoDB" id="4108126at2"/>
<dbReference type="RefSeq" id="WP_142261374.1">
    <property type="nucleotide sequence ID" value="NZ_BMPV01000002.1"/>
</dbReference>
<feature type="transmembrane region" description="Helical" evidence="2">
    <location>
        <begin position="195"/>
        <end position="219"/>
    </location>
</feature>
<evidence type="ECO:0000256" key="2">
    <source>
        <dbReference type="SAM" id="Phobius"/>
    </source>
</evidence>
<feature type="compositionally biased region" description="Basic and acidic residues" evidence="1">
    <location>
        <begin position="1"/>
        <end position="19"/>
    </location>
</feature>
<reference evidence="3 4" key="1">
    <citation type="submission" date="2019-06" db="EMBL/GenBank/DDBJ databases">
        <title>Sequencing the genomes of 1000 actinobacteria strains.</title>
        <authorList>
            <person name="Klenk H.-P."/>
        </authorList>
    </citation>
    <scope>NUCLEOTIDE SEQUENCE [LARGE SCALE GENOMIC DNA]</scope>
    <source>
        <strain evidence="3 4">DSM 43186</strain>
    </source>
</reference>
<evidence type="ECO:0000256" key="1">
    <source>
        <dbReference type="SAM" id="MobiDB-lite"/>
    </source>
</evidence>
<organism evidence="3 4">
    <name type="scientific">Thermopolyspora flexuosa</name>
    <dbReference type="NCBI Taxonomy" id="103836"/>
    <lineage>
        <taxon>Bacteria</taxon>
        <taxon>Bacillati</taxon>
        <taxon>Actinomycetota</taxon>
        <taxon>Actinomycetes</taxon>
        <taxon>Streptosporangiales</taxon>
        <taxon>Streptosporangiaceae</taxon>
        <taxon>Thermopolyspora</taxon>
    </lineage>
</organism>
<keyword evidence="4" id="KW-1185">Reference proteome</keyword>
<name>A0A543J4C6_9ACTN</name>